<evidence type="ECO:0000313" key="3">
    <source>
        <dbReference type="Proteomes" id="UP000002595"/>
    </source>
</evidence>
<accession>A1RRK8</accession>
<dbReference type="STRING" id="384616.Pisl_0412"/>
<keyword evidence="3" id="KW-1185">Reference proteome</keyword>
<dbReference type="HOGENOM" id="CLU_1280846_0_0_2"/>
<keyword evidence="1" id="KW-0472">Membrane</keyword>
<feature type="transmembrane region" description="Helical" evidence="1">
    <location>
        <begin position="12"/>
        <end position="31"/>
    </location>
</feature>
<feature type="transmembrane region" description="Helical" evidence="1">
    <location>
        <begin position="160"/>
        <end position="188"/>
    </location>
</feature>
<evidence type="ECO:0000313" key="2">
    <source>
        <dbReference type="EMBL" id="ABL87590.1"/>
    </source>
</evidence>
<dbReference type="eggNOG" id="arCOG01879">
    <property type="taxonomic scope" value="Archaea"/>
</dbReference>
<proteinExistence type="predicted"/>
<evidence type="ECO:0000256" key="1">
    <source>
        <dbReference type="SAM" id="Phobius"/>
    </source>
</evidence>
<feature type="transmembrane region" description="Helical" evidence="1">
    <location>
        <begin position="200"/>
        <end position="216"/>
    </location>
</feature>
<dbReference type="AlphaFoldDB" id="A1RRK8"/>
<dbReference type="OrthoDB" id="100386at2157"/>
<dbReference type="GeneID" id="4617643"/>
<sequence length="219" mass="23853">MVSSLYNDLALASALGAWVAFVALGLTRWLYKPLSRLGHMRAVYFNRKVIHVLAGGVVAVLVPSFSSWVVPAATAFLIAVLLYIPHRTGRLLWWFQDPGNMYEVSFAVMWGVVVAASWGLLGDWRLGVVPALFMAVGDSATGVVRNLLFGRRTKHWVGNLAMAAVSIPIGWHYLGAAGAVAAVLASFVERFEFPPIDDNVLVPLASFVFLLTWDALSPL</sequence>
<dbReference type="EMBL" id="CP000504">
    <property type="protein sequence ID" value="ABL87590.1"/>
    <property type="molecule type" value="Genomic_DNA"/>
</dbReference>
<gene>
    <name evidence="2" type="ordered locus">Pisl_0412</name>
</gene>
<feature type="transmembrane region" description="Helical" evidence="1">
    <location>
        <begin position="68"/>
        <end position="84"/>
    </location>
</feature>
<keyword evidence="1" id="KW-1133">Transmembrane helix</keyword>
<keyword evidence="1" id="KW-0812">Transmembrane</keyword>
<dbReference type="Proteomes" id="UP000002595">
    <property type="component" value="Chromosome"/>
</dbReference>
<dbReference type="RefSeq" id="WP_011762167.1">
    <property type="nucleotide sequence ID" value="NC_008701.1"/>
</dbReference>
<evidence type="ECO:0008006" key="4">
    <source>
        <dbReference type="Google" id="ProtNLM"/>
    </source>
</evidence>
<reference evidence="2" key="1">
    <citation type="submission" date="2006-12" db="EMBL/GenBank/DDBJ databases">
        <title>Complete sequence of Pyrobaculum islandicum DSM 4184.</title>
        <authorList>
            <person name="Copeland A."/>
            <person name="Lucas S."/>
            <person name="Lapidus A."/>
            <person name="Barry K."/>
            <person name="Detter J.C."/>
            <person name="Glavina del Rio T."/>
            <person name="Dalin E."/>
            <person name="Tice H."/>
            <person name="Pitluck S."/>
            <person name="Meincke L."/>
            <person name="Brettin T."/>
            <person name="Bruce D."/>
            <person name="Han C."/>
            <person name="Tapia R."/>
            <person name="Gilna P."/>
            <person name="Schmutz J."/>
            <person name="Larimer F."/>
            <person name="Land M."/>
            <person name="Hauser L."/>
            <person name="Kyrpides N."/>
            <person name="Mikhailova N."/>
            <person name="Cozen A.E."/>
            <person name="Fitz-Gibbon S.T."/>
            <person name="House C.H."/>
            <person name="Saltikov C."/>
            <person name="Lowe T."/>
            <person name="Richardson P."/>
        </authorList>
    </citation>
    <scope>NUCLEOTIDE SEQUENCE [LARGE SCALE GENOMIC DNA]</scope>
    <source>
        <strain evidence="2">DSM 4184</strain>
    </source>
</reference>
<protein>
    <recommendedName>
        <fullName evidence="4">Dolichol kinase</fullName>
    </recommendedName>
</protein>
<dbReference type="KEGG" id="pis:Pisl_0412"/>
<feature type="transmembrane region" description="Helical" evidence="1">
    <location>
        <begin position="127"/>
        <end position="148"/>
    </location>
</feature>
<name>A1RRK8_PYRIL</name>
<feature type="transmembrane region" description="Helical" evidence="1">
    <location>
        <begin position="104"/>
        <end position="121"/>
    </location>
</feature>
<organism evidence="2 3">
    <name type="scientific">Pyrobaculum islandicum (strain DSM 4184 / JCM 9189 / GEO3)</name>
    <dbReference type="NCBI Taxonomy" id="384616"/>
    <lineage>
        <taxon>Archaea</taxon>
        <taxon>Thermoproteota</taxon>
        <taxon>Thermoprotei</taxon>
        <taxon>Thermoproteales</taxon>
        <taxon>Thermoproteaceae</taxon>
        <taxon>Pyrobaculum</taxon>
    </lineage>
</organism>